<reference evidence="6 7" key="1">
    <citation type="submission" date="2020-08" db="EMBL/GenBank/DDBJ databases">
        <title>Genomic Encyclopedia of Type Strains, Phase IV (KMG-IV): sequencing the most valuable type-strain genomes for metagenomic binning, comparative biology and taxonomic classification.</title>
        <authorList>
            <person name="Goeker M."/>
        </authorList>
    </citation>
    <scope>NUCLEOTIDE SEQUENCE [LARGE SCALE GENOMIC DNA]</scope>
    <source>
        <strain evidence="6 7">DSM 102189</strain>
    </source>
</reference>
<dbReference type="Gene3D" id="3.40.50.150">
    <property type="entry name" value="Vaccinia Virus protein VP39"/>
    <property type="match status" value="1"/>
</dbReference>
<dbReference type="SUPFAM" id="SSF53335">
    <property type="entry name" value="S-adenosyl-L-methionine-dependent methyltransferases"/>
    <property type="match status" value="1"/>
</dbReference>
<keyword evidence="1 6" id="KW-0489">Methyltransferase</keyword>
<evidence type="ECO:0000256" key="2">
    <source>
        <dbReference type="ARBA" id="ARBA00022679"/>
    </source>
</evidence>
<evidence type="ECO:0000256" key="3">
    <source>
        <dbReference type="ARBA" id="ARBA00022691"/>
    </source>
</evidence>
<dbReference type="InterPro" id="IPR010251">
    <property type="entry name" value="Mg_prot_MeTrfase"/>
</dbReference>
<dbReference type="GO" id="GO:0015995">
    <property type="term" value="P:chlorophyll biosynthetic process"/>
    <property type="evidence" value="ECO:0007669"/>
    <property type="project" value="UniProtKB-UniRule"/>
</dbReference>
<organism evidence="6 7">
    <name type="scientific">Polymorphobacter multimanifer</name>
    <dbReference type="NCBI Taxonomy" id="1070431"/>
    <lineage>
        <taxon>Bacteria</taxon>
        <taxon>Pseudomonadati</taxon>
        <taxon>Pseudomonadota</taxon>
        <taxon>Alphaproteobacteria</taxon>
        <taxon>Sphingomonadales</taxon>
        <taxon>Sphingosinicellaceae</taxon>
        <taxon>Polymorphobacter</taxon>
    </lineage>
</organism>
<evidence type="ECO:0000313" key="7">
    <source>
        <dbReference type="Proteomes" id="UP000538147"/>
    </source>
</evidence>
<dbReference type="Proteomes" id="UP000538147">
    <property type="component" value="Unassembled WGS sequence"/>
</dbReference>
<dbReference type="EC" id="2.1.1.11" evidence="4"/>
<comment type="caution">
    <text evidence="6">The sequence shown here is derived from an EMBL/GenBank/DDBJ whole genome shotgun (WGS) entry which is preliminary data.</text>
</comment>
<protein>
    <recommendedName>
        <fullName evidence="4">Magnesium protoporphyrin IX methyltransferase</fullName>
        <ecNumber evidence="4">2.1.1.11</ecNumber>
    </recommendedName>
</protein>
<evidence type="ECO:0000256" key="4">
    <source>
        <dbReference type="NCBIfam" id="TIGR02021"/>
    </source>
</evidence>
<sequence>MPEPMGASGPGVEPGWEAKRARLETYFDRTAFAAWAALTSDAPVSKIRATVRAGRDEMRNLLLGWLPQDLTGKRVLDAGCGTGMLSVEAARRGAEVVGIDVSPQLVAIGQERLPQDVKRQITLVSGDMLDPALGDFDHIVSMDVLIHYEADQIADATARLAARARQSLVFTFAPGTPLLRTARAVGQFFPKSDRSPSIIPVGHGYLKARLSRVERARLGRDARVSRGFYTSHAQEVITG</sequence>
<dbReference type="RefSeq" id="WP_243452735.1">
    <property type="nucleotide sequence ID" value="NZ_JACIIV010000009.1"/>
</dbReference>
<evidence type="ECO:0000256" key="1">
    <source>
        <dbReference type="ARBA" id="ARBA00022603"/>
    </source>
</evidence>
<name>A0A841LBQ0_9SPHN</name>
<keyword evidence="2 6" id="KW-0808">Transferase</keyword>
<dbReference type="AlphaFoldDB" id="A0A841LBQ0"/>
<dbReference type="EMBL" id="JACIIV010000009">
    <property type="protein sequence ID" value="MBB6227245.1"/>
    <property type="molecule type" value="Genomic_DNA"/>
</dbReference>
<feature type="domain" description="Magnesium-protoporphyrin IX methyltransferase C-terminal" evidence="5">
    <location>
        <begin position="141"/>
        <end position="236"/>
    </location>
</feature>
<dbReference type="Pfam" id="PF06325">
    <property type="entry name" value="PrmA"/>
    <property type="match status" value="1"/>
</dbReference>
<dbReference type="InterPro" id="IPR029063">
    <property type="entry name" value="SAM-dependent_MTases_sf"/>
</dbReference>
<evidence type="ECO:0000313" key="6">
    <source>
        <dbReference type="EMBL" id="MBB6227245.1"/>
    </source>
</evidence>
<dbReference type="PANTHER" id="PTHR43464">
    <property type="entry name" value="METHYLTRANSFERASE"/>
    <property type="match status" value="1"/>
</dbReference>
<dbReference type="Pfam" id="PF07109">
    <property type="entry name" value="Mg-por_mtran_C"/>
    <property type="match status" value="1"/>
</dbReference>
<gene>
    <name evidence="6" type="ORF">FHS79_001411</name>
</gene>
<dbReference type="GO" id="GO:0046406">
    <property type="term" value="F:magnesium protoporphyrin IX methyltransferase activity"/>
    <property type="evidence" value="ECO:0007669"/>
    <property type="project" value="UniProtKB-UniRule"/>
</dbReference>
<accession>A0A841LBQ0</accession>
<dbReference type="CDD" id="cd02440">
    <property type="entry name" value="AdoMet_MTases"/>
    <property type="match status" value="1"/>
</dbReference>
<dbReference type="PROSITE" id="PS51556">
    <property type="entry name" value="SAM_MT_MG_PIX"/>
    <property type="match status" value="1"/>
</dbReference>
<keyword evidence="7" id="KW-1185">Reference proteome</keyword>
<dbReference type="NCBIfam" id="TIGR02021">
    <property type="entry name" value="BchM-ChlM"/>
    <property type="match status" value="1"/>
</dbReference>
<dbReference type="GO" id="GO:0032259">
    <property type="term" value="P:methylation"/>
    <property type="evidence" value="ECO:0007669"/>
    <property type="project" value="UniProtKB-KW"/>
</dbReference>
<keyword evidence="3" id="KW-0949">S-adenosyl-L-methionine</keyword>
<dbReference type="PANTHER" id="PTHR43464:SF19">
    <property type="entry name" value="UBIQUINONE BIOSYNTHESIS O-METHYLTRANSFERASE, MITOCHONDRIAL"/>
    <property type="match status" value="1"/>
</dbReference>
<evidence type="ECO:0000259" key="5">
    <source>
        <dbReference type="Pfam" id="PF07109"/>
    </source>
</evidence>
<proteinExistence type="predicted"/>
<dbReference type="InterPro" id="IPR010940">
    <property type="entry name" value="Mg_prot_MeTrfase_C"/>
</dbReference>